<name>A0A0R3RL86_9BILA</name>
<dbReference type="STRING" id="1147741.A0A0R3RL86"/>
<feature type="chain" id="PRO_5006447602" evidence="1">
    <location>
        <begin position="20"/>
        <end position="701"/>
    </location>
</feature>
<keyword evidence="2" id="KW-1185">Reference proteome</keyword>
<proteinExistence type="predicted"/>
<evidence type="ECO:0000256" key="1">
    <source>
        <dbReference type="SAM" id="SignalP"/>
    </source>
</evidence>
<dbReference type="PANTHER" id="PTHR21523">
    <property type="match status" value="1"/>
</dbReference>
<evidence type="ECO:0000313" key="3">
    <source>
        <dbReference type="WBParaSite" id="EEL_0000224501-mRNA-1"/>
    </source>
</evidence>
<dbReference type="Pfam" id="PF04870">
    <property type="entry name" value="Moulting_cycle"/>
    <property type="match status" value="1"/>
</dbReference>
<keyword evidence="1" id="KW-0732">Signal</keyword>
<reference evidence="3" key="1">
    <citation type="submission" date="2017-02" db="UniProtKB">
        <authorList>
            <consortium name="WormBaseParasite"/>
        </authorList>
    </citation>
    <scope>IDENTIFICATION</scope>
</reference>
<dbReference type="AlphaFoldDB" id="A0A0R3RL86"/>
<feature type="signal peptide" evidence="1">
    <location>
        <begin position="1"/>
        <end position="19"/>
    </location>
</feature>
<evidence type="ECO:0000313" key="2">
    <source>
        <dbReference type="Proteomes" id="UP000050640"/>
    </source>
</evidence>
<dbReference type="PANTHER" id="PTHR21523:SF37">
    <property type="entry name" value="MLT-TEN (MLT-10) RELATED"/>
    <property type="match status" value="1"/>
</dbReference>
<organism evidence="2 3">
    <name type="scientific">Elaeophora elaphi</name>
    <dbReference type="NCBI Taxonomy" id="1147741"/>
    <lineage>
        <taxon>Eukaryota</taxon>
        <taxon>Metazoa</taxon>
        <taxon>Ecdysozoa</taxon>
        <taxon>Nematoda</taxon>
        <taxon>Chromadorea</taxon>
        <taxon>Rhabditida</taxon>
        <taxon>Spirurina</taxon>
        <taxon>Spiruromorpha</taxon>
        <taxon>Filarioidea</taxon>
        <taxon>Onchocercidae</taxon>
        <taxon>Elaeophora</taxon>
    </lineage>
</organism>
<accession>A0A0R3RL86</accession>
<dbReference type="InterPro" id="IPR006954">
    <property type="entry name" value="Mlt-10-like"/>
</dbReference>
<dbReference type="WBParaSite" id="EEL_0000224501-mRNA-1">
    <property type="protein sequence ID" value="EEL_0000224501-mRNA-1"/>
    <property type="gene ID" value="EEL_0000224501"/>
</dbReference>
<dbReference type="Proteomes" id="UP000050640">
    <property type="component" value="Unplaced"/>
</dbReference>
<sequence>MYHIVVLLLLMSVHKSVSSKNPEERASHILRKYFYDGTKIVLPLSKNASIQLLNHWIHQATSGFMAAFAQKRMETLNPRNGEQFHRCSKEANSITKHAKCVMDLLMLEKTPLIKIRKLGYTKRKYEKLNYLSTRKIEVRKPDAKIDCNGKYMPKVNYWIGSFRMFRHKRSTEKTKWKIKRVNNDSYRLLTDKDKKTTLGIIISALKKMLQKLKRRETSKPWSTTLADIRRLAMQMEKRKKLLKTFGIKTQNNGMNMSYLKKVLIDPKKQKISRNNRMPLAMSLSKLFRDGALLAAIISNPNISSLHNKTIRIASPRFFSILPNDGTQNTTNLLSPSILSLHDEGESMERKLSVSRLLGAFKLINEQDRNELLELISEASGLTDTVQQIHKKLETENNNIRYAKGIDGQPLYFTKQNVSDLYGEIESDKVDTFERLYRALSKSQIGEMNTTGYAILTKRQLKIIYGQRSPYYHPTALRRLSKLLDQNDGLQQSLQSDLKKLAKSENFGLHVGELHRRQKRFGIVLSPFLLTPIILASQAVSQPIILSPVVLSPVVLSPAVLGPFILSPGIFNPVILSPRILAPFILSPSSFSPLVLSPLALHPFILSPGIFNPVILSPLALSPFILSPQVATPIILSPLVLNPLIMNPMALSPLVFSPFLLSPVIYSPQYLFALVFSPSMLSPVIESELINSTIIMSPSILS</sequence>
<protein>
    <submittedName>
        <fullName evidence="3">SERPIN domain-containing protein</fullName>
    </submittedName>
</protein>